<dbReference type="PANTHER" id="PTHR47642:SF6">
    <property type="entry name" value="ATP-DEPENDENT DNA HELICASE"/>
    <property type="match status" value="1"/>
</dbReference>
<proteinExistence type="predicted"/>
<dbReference type="AlphaFoldDB" id="A0A8T0G2H1"/>
<reference evidence="1" key="1">
    <citation type="journal article" date="2020" name="bioRxiv">
        <title>Chromosome-level reference genome of the European wasp spider Argiope bruennichi: a resource for studies on range expansion and evolutionary adaptation.</title>
        <authorList>
            <person name="Sheffer M.M."/>
            <person name="Hoppe A."/>
            <person name="Krehenwinkel H."/>
            <person name="Uhl G."/>
            <person name="Kuss A.W."/>
            <person name="Jensen L."/>
            <person name="Jensen C."/>
            <person name="Gillespie R.G."/>
            <person name="Hoff K.J."/>
            <person name="Prost S."/>
        </authorList>
    </citation>
    <scope>NUCLEOTIDE SEQUENCE</scope>
</reference>
<dbReference type="SUPFAM" id="SSF52540">
    <property type="entry name" value="P-loop containing nucleoside triphosphate hydrolases"/>
    <property type="match status" value="2"/>
</dbReference>
<dbReference type="InterPro" id="IPR027417">
    <property type="entry name" value="P-loop_NTPase"/>
</dbReference>
<protein>
    <submittedName>
        <fullName evidence="1">Uncharacterized protein</fullName>
    </submittedName>
</protein>
<keyword evidence="2" id="KW-1185">Reference proteome</keyword>
<dbReference type="Pfam" id="PF13245">
    <property type="entry name" value="AAA_19"/>
    <property type="match status" value="1"/>
</dbReference>
<dbReference type="Gene3D" id="3.40.50.300">
    <property type="entry name" value="P-loop containing nucleotide triphosphate hydrolases"/>
    <property type="match status" value="2"/>
</dbReference>
<gene>
    <name evidence="1" type="ORF">HNY73_001041</name>
</gene>
<dbReference type="InterPro" id="IPR051055">
    <property type="entry name" value="PIF1_helicase"/>
</dbReference>
<comment type="caution">
    <text evidence="1">The sequence shown here is derived from an EMBL/GenBank/DDBJ whole genome shotgun (WGS) entry which is preliminary data.</text>
</comment>
<evidence type="ECO:0000313" key="2">
    <source>
        <dbReference type="Proteomes" id="UP000807504"/>
    </source>
</evidence>
<dbReference type="EMBL" id="JABXBU010000001">
    <property type="protein sequence ID" value="KAF8796695.1"/>
    <property type="molecule type" value="Genomic_DNA"/>
</dbReference>
<dbReference type="Proteomes" id="UP000807504">
    <property type="component" value="Unassembled WGS sequence"/>
</dbReference>
<reference evidence="1" key="2">
    <citation type="submission" date="2020-06" db="EMBL/GenBank/DDBJ databases">
        <authorList>
            <person name="Sheffer M."/>
        </authorList>
    </citation>
    <scope>NUCLEOTIDE SEQUENCE</scope>
</reference>
<sequence>MGDVKELVSDETRFYKHVETLTMSQKLFIDLLKDWHENQRNMLILVSGGPGSGKTYTVIETLKFINYKAIKMAPTALIANKINGRTIHSTMKLNWRRGSTLNKIETLLEEENDVEKCLKTSKPLGDEMCCNESEQIIVMDEIGMVPFWFTYWIIRYFFNAKHGTLFIAMGDSRQLKPVKSQFNIFNVDFDKEFEIYRIQLQESKRFEPDYIPIIEELSKLVDEKNHVKLFEYVSAIYPVVESIDVNILKQCKRALVYKNSTVELYNKFYMSQLPGIAYRLYKIDNGKIDKTNYTDLKPGCEVVVTENFASVDNEGRYPIMNGSILIFNEYDNKTDRVICYDNYNQKVSIGRSMFTNVIPIVPNFAGTIHKFQGQTIDINNIVFNFNGCTDLHLIYTALSRVRSLSQILAVAL</sequence>
<evidence type="ECO:0000313" key="1">
    <source>
        <dbReference type="EMBL" id="KAF8796695.1"/>
    </source>
</evidence>
<name>A0A8T0G2H1_ARGBR</name>
<dbReference type="PANTHER" id="PTHR47642">
    <property type="entry name" value="ATP-DEPENDENT DNA HELICASE"/>
    <property type="match status" value="1"/>
</dbReference>
<organism evidence="1 2">
    <name type="scientific">Argiope bruennichi</name>
    <name type="common">Wasp spider</name>
    <name type="synonym">Aranea bruennichi</name>
    <dbReference type="NCBI Taxonomy" id="94029"/>
    <lineage>
        <taxon>Eukaryota</taxon>
        <taxon>Metazoa</taxon>
        <taxon>Ecdysozoa</taxon>
        <taxon>Arthropoda</taxon>
        <taxon>Chelicerata</taxon>
        <taxon>Arachnida</taxon>
        <taxon>Araneae</taxon>
        <taxon>Araneomorphae</taxon>
        <taxon>Entelegynae</taxon>
        <taxon>Araneoidea</taxon>
        <taxon>Araneidae</taxon>
        <taxon>Argiope</taxon>
    </lineage>
</organism>
<accession>A0A8T0G2H1</accession>